<keyword evidence="7" id="KW-0030">Aminoacyl-tRNA synthetase</keyword>
<dbReference type="PANTHER" id="PTHR11451">
    <property type="entry name" value="THREONINE-TRNA LIGASE"/>
    <property type="match status" value="1"/>
</dbReference>
<comment type="caution">
    <text evidence="11">The sequence shown here is derived from an EMBL/GenBank/DDBJ whole genome shotgun (WGS) entry which is preliminary data.</text>
</comment>
<dbReference type="AlphaFoldDB" id="A0A448X5U5"/>
<dbReference type="CDD" id="cd01667">
    <property type="entry name" value="TGS_ThrRS"/>
    <property type="match status" value="1"/>
</dbReference>
<proteinExistence type="inferred from homology"/>
<reference evidence="11" key="1">
    <citation type="submission" date="2018-11" db="EMBL/GenBank/DDBJ databases">
        <authorList>
            <consortium name="Pathogen Informatics"/>
        </authorList>
    </citation>
    <scope>NUCLEOTIDE SEQUENCE</scope>
</reference>
<comment type="catalytic activity">
    <reaction evidence="9">
        <text>tRNA(Thr) + L-threonine + ATP = L-threonyl-tRNA(Thr) + AMP + diphosphate + H(+)</text>
        <dbReference type="Rhea" id="RHEA:24624"/>
        <dbReference type="Rhea" id="RHEA-COMP:9670"/>
        <dbReference type="Rhea" id="RHEA-COMP:9704"/>
        <dbReference type="ChEBI" id="CHEBI:15378"/>
        <dbReference type="ChEBI" id="CHEBI:30616"/>
        <dbReference type="ChEBI" id="CHEBI:33019"/>
        <dbReference type="ChEBI" id="CHEBI:57926"/>
        <dbReference type="ChEBI" id="CHEBI:78442"/>
        <dbReference type="ChEBI" id="CHEBI:78534"/>
        <dbReference type="ChEBI" id="CHEBI:456215"/>
        <dbReference type="EC" id="6.1.1.3"/>
    </reaction>
</comment>
<dbReference type="GO" id="GO:0005739">
    <property type="term" value="C:mitochondrion"/>
    <property type="evidence" value="ECO:0007669"/>
    <property type="project" value="TreeGrafter"/>
</dbReference>
<evidence type="ECO:0000313" key="12">
    <source>
        <dbReference type="Proteomes" id="UP000784294"/>
    </source>
</evidence>
<dbReference type="PANTHER" id="PTHR11451:SF46">
    <property type="entry name" value="THREONINE--TRNA LIGASE"/>
    <property type="match status" value="1"/>
</dbReference>
<dbReference type="Pfam" id="PF02824">
    <property type="entry name" value="TGS"/>
    <property type="match status" value="1"/>
</dbReference>
<keyword evidence="5" id="KW-0067">ATP-binding</keyword>
<evidence type="ECO:0000256" key="7">
    <source>
        <dbReference type="ARBA" id="ARBA00023146"/>
    </source>
</evidence>
<dbReference type="FunFam" id="3.10.20.30:FF:000006">
    <property type="entry name" value="Threonine--tRNA ligase, cytoplasmic"/>
    <property type="match status" value="1"/>
</dbReference>
<dbReference type="GO" id="GO:0004829">
    <property type="term" value="F:threonine-tRNA ligase activity"/>
    <property type="evidence" value="ECO:0007669"/>
    <property type="project" value="UniProtKB-EC"/>
</dbReference>
<dbReference type="InterPro" id="IPR012676">
    <property type="entry name" value="TGS-like"/>
</dbReference>
<evidence type="ECO:0000256" key="4">
    <source>
        <dbReference type="ARBA" id="ARBA00022741"/>
    </source>
</evidence>
<dbReference type="EC" id="6.1.1.3" evidence="2"/>
<evidence type="ECO:0000256" key="1">
    <source>
        <dbReference type="ARBA" id="ARBA00008226"/>
    </source>
</evidence>
<organism evidence="11 12">
    <name type="scientific">Protopolystoma xenopodis</name>
    <dbReference type="NCBI Taxonomy" id="117903"/>
    <lineage>
        <taxon>Eukaryota</taxon>
        <taxon>Metazoa</taxon>
        <taxon>Spiralia</taxon>
        <taxon>Lophotrochozoa</taxon>
        <taxon>Platyhelminthes</taxon>
        <taxon>Monogenea</taxon>
        <taxon>Polyopisthocotylea</taxon>
        <taxon>Polystomatidea</taxon>
        <taxon>Polystomatidae</taxon>
        <taxon>Protopolystoma</taxon>
    </lineage>
</organism>
<dbReference type="InterPro" id="IPR012675">
    <property type="entry name" value="Beta-grasp_dom_sf"/>
</dbReference>
<dbReference type="SUPFAM" id="SSF55186">
    <property type="entry name" value="ThrRS/AlaRS common domain"/>
    <property type="match status" value="1"/>
</dbReference>
<keyword evidence="4" id="KW-0547">Nucleotide-binding</keyword>
<evidence type="ECO:0000256" key="6">
    <source>
        <dbReference type="ARBA" id="ARBA00022917"/>
    </source>
</evidence>
<dbReference type="InterPro" id="IPR018163">
    <property type="entry name" value="Thr/Ala-tRNA-synth_IIc_edit"/>
</dbReference>
<dbReference type="GO" id="GO:0005524">
    <property type="term" value="F:ATP binding"/>
    <property type="evidence" value="ECO:0007669"/>
    <property type="project" value="UniProtKB-KW"/>
</dbReference>
<dbReference type="Gene3D" id="3.30.980.10">
    <property type="entry name" value="Threonyl-trna Synthetase, Chain A, domain 2"/>
    <property type="match status" value="1"/>
</dbReference>
<keyword evidence="3" id="KW-0436">Ligase</keyword>
<dbReference type="GO" id="GO:0006435">
    <property type="term" value="P:threonyl-tRNA aminoacylation"/>
    <property type="evidence" value="ECO:0007669"/>
    <property type="project" value="TreeGrafter"/>
</dbReference>
<evidence type="ECO:0000256" key="8">
    <source>
        <dbReference type="ARBA" id="ARBA00031900"/>
    </source>
</evidence>
<protein>
    <recommendedName>
        <fullName evidence="2">threonine--tRNA ligase</fullName>
        <ecNumber evidence="2">6.1.1.3</ecNumber>
    </recommendedName>
    <alternativeName>
        <fullName evidence="8">Threonyl-tRNA synthetase</fullName>
    </alternativeName>
</protein>
<dbReference type="OrthoDB" id="5423599at2759"/>
<evidence type="ECO:0000256" key="2">
    <source>
        <dbReference type="ARBA" id="ARBA00013163"/>
    </source>
</evidence>
<keyword evidence="12" id="KW-1185">Reference proteome</keyword>
<evidence type="ECO:0000256" key="3">
    <source>
        <dbReference type="ARBA" id="ARBA00022598"/>
    </source>
</evidence>
<evidence type="ECO:0000256" key="5">
    <source>
        <dbReference type="ARBA" id="ARBA00022840"/>
    </source>
</evidence>
<dbReference type="SUPFAM" id="SSF81271">
    <property type="entry name" value="TGS-like"/>
    <property type="match status" value="1"/>
</dbReference>
<dbReference type="InterPro" id="IPR004095">
    <property type="entry name" value="TGS"/>
</dbReference>
<comment type="similarity">
    <text evidence="1">Belongs to the class-II aminoacyl-tRNA synthetase family.</text>
</comment>
<dbReference type="EMBL" id="CAAALY010097818">
    <property type="protein sequence ID" value="VEL28787.1"/>
    <property type="molecule type" value="Genomic_DNA"/>
</dbReference>
<feature type="domain" description="TGS" evidence="10">
    <location>
        <begin position="64"/>
        <end position="130"/>
    </location>
</feature>
<name>A0A448X5U5_9PLAT</name>
<evidence type="ECO:0000313" key="11">
    <source>
        <dbReference type="EMBL" id="VEL28787.1"/>
    </source>
</evidence>
<accession>A0A448X5U5</accession>
<dbReference type="PROSITE" id="PS51880">
    <property type="entry name" value="TGS"/>
    <property type="match status" value="1"/>
</dbReference>
<dbReference type="Gene3D" id="3.10.20.30">
    <property type="match status" value="1"/>
</dbReference>
<evidence type="ECO:0000259" key="10">
    <source>
        <dbReference type="PROSITE" id="PS51880"/>
    </source>
</evidence>
<sequence length="179" mass="20321">MRLFSPSLLASLTRTFRPRMVENLTCAVGHAVSETSMPPPPEFIEHRIKIWEKLKQEYDAFAANQPRILIAITLADGNCIQGTAWETTPTQIALGIRKSLAESCVIAKVNGQLWDMDRPLEGDSTLELLKFDNKEGQQVFWHSSAHVLGEALELFFSGHLCYGPPIEEGFYYDMWHPDW</sequence>
<evidence type="ECO:0000256" key="9">
    <source>
        <dbReference type="ARBA" id="ARBA00049515"/>
    </source>
</evidence>
<dbReference type="Proteomes" id="UP000784294">
    <property type="component" value="Unassembled WGS sequence"/>
</dbReference>
<keyword evidence="6" id="KW-0648">Protein biosynthesis</keyword>
<gene>
    <name evidence="11" type="ORF">PXEA_LOCUS22227</name>
</gene>